<gene>
    <name evidence="10" type="ORF">E3J48_07945</name>
</gene>
<dbReference type="GO" id="GO:0015562">
    <property type="term" value="F:efflux transmembrane transporter activity"/>
    <property type="evidence" value="ECO:0007669"/>
    <property type="project" value="TreeGrafter"/>
</dbReference>
<evidence type="ECO:0000256" key="6">
    <source>
        <dbReference type="SAM" id="Phobius"/>
    </source>
</evidence>
<evidence type="ECO:0000259" key="7">
    <source>
        <dbReference type="Pfam" id="PF25917"/>
    </source>
</evidence>
<keyword evidence="6" id="KW-0472">Membrane</keyword>
<comment type="subcellular location">
    <subcellularLocation>
        <location evidence="1">Cell envelope</location>
    </subcellularLocation>
</comment>
<feature type="domain" description="Multidrug resistance protein MdtA-like barrel-sandwich hybrid" evidence="7">
    <location>
        <begin position="88"/>
        <end position="192"/>
    </location>
</feature>
<keyword evidence="3" id="KW-0813">Transport</keyword>
<dbReference type="EMBL" id="SOIZ01000365">
    <property type="protein sequence ID" value="TET59360.1"/>
    <property type="molecule type" value="Genomic_DNA"/>
</dbReference>
<reference evidence="10 11" key="1">
    <citation type="submission" date="2019-03" db="EMBL/GenBank/DDBJ databases">
        <title>Metabolic potential of uncultured bacteria and archaea associated with petroleum seepage in deep-sea sediments.</title>
        <authorList>
            <person name="Dong X."/>
            <person name="Hubert C."/>
        </authorList>
    </citation>
    <scope>NUCLEOTIDE SEQUENCE [LARGE SCALE GENOMIC DNA]</scope>
    <source>
        <strain evidence="10">E29_bin52</strain>
    </source>
</reference>
<dbReference type="InterPro" id="IPR058792">
    <property type="entry name" value="Beta-barrel_RND_2"/>
</dbReference>
<dbReference type="PANTHER" id="PTHR30469">
    <property type="entry name" value="MULTIDRUG RESISTANCE PROTEIN MDTA"/>
    <property type="match status" value="1"/>
</dbReference>
<feature type="region of interest" description="Disordered" evidence="5">
    <location>
        <begin position="362"/>
        <end position="381"/>
    </location>
</feature>
<accession>A0A523VX78</accession>
<dbReference type="SUPFAM" id="SSF111369">
    <property type="entry name" value="HlyD-like secretion proteins"/>
    <property type="match status" value="1"/>
</dbReference>
<dbReference type="Pfam" id="PF25917">
    <property type="entry name" value="BSH_RND"/>
    <property type="match status" value="1"/>
</dbReference>
<dbReference type="Gene3D" id="2.40.420.20">
    <property type="match status" value="1"/>
</dbReference>
<evidence type="ECO:0000256" key="5">
    <source>
        <dbReference type="SAM" id="MobiDB-lite"/>
    </source>
</evidence>
<evidence type="ECO:0000313" key="11">
    <source>
        <dbReference type="Proteomes" id="UP000319130"/>
    </source>
</evidence>
<dbReference type="GO" id="GO:1990281">
    <property type="term" value="C:efflux pump complex"/>
    <property type="evidence" value="ECO:0007669"/>
    <property type="project" value="TreeGrafter"/>
</dbReference>
<dbReference type="InterPro" id="IPR058627">
    <property type="entry name" value="MdtA-like_C"/>
</dbReference>
<organism evidence="10 11">
    <name type="scientific">Aerophobetes bacterium</name>
    <dbReference type="NCBI Taxonomy" id="2030807"/>
    <lineage>
        <taxon>Bacteria</taxon>
        <taxon>Candidatus Aerophobota</taxon>
    </lineage>
</organism>
<keyword evidence="4" id="KW-0175">Coiled coil</keyword>
<dbReference type="Proteomes" id="UP000319130">
    <property type="component" value="Unassembled WGS sequence"/>
</dbReference>
<evidence type="ECO:0000256" key="2">
    <source>
        <dbReference type="ARBA" id="ARBA00009477"/>
    </source>
</evidence>
<feature type="transmembrane region" description="Helical" evidence="6">
    <location>
        <begin position="23"/>
        <end position="45"/>
    </location>
</feature>
<protein>
    <submittedName>
        <fullName evidence="10">Efflux RND transporter periplasmic adaptor subunit</fullName>
    </submittedName>
</protein>
<evidence type="ECO:0000259" key="9">
    <source>
        <dbReference type="Pfam" id="PF25967"/>
    </source>
</evidence>
<evidence type="ECO:0000256" key="3">
    <source>
        <dbReference type="ARBA" id="ARBA00022448"/>
    </source>
</evidence>
<feature type="coiled-coil region" evidence="4">
    <location>
        <begin position="111"/>
        <end position="163"/>
    </location>
</feature>
<evidence type="ECO:0000256" key="1">
    <source>
        <dbReference type="ARBA" id="ARBA00004196"/>
    </source>
</evidence>
<keyword evidence="6" id="KW-0812">Transmembrane</keyword>
<dbReference type="Pfam" id="PF25967">
    <property type="entry name" value="RND-MFP_C"/>
    <property type="match status" value="1"/>
</dbReference>
<comment type="caution">
    <text evidence="10">The sequence shown here is derived from an EMBL/GenBank/DDBJ whole genome shotgun (WGS) entry which is preliminary data.</text>
</comment>
<name>A0A523VX78_UNCAE</name>
<comment type="similarity">
    <text evidence="2">Belongs to the membrane fusion protein (MFP) (TC 8.A.1) family.</text>
</comment>
<feature type="domain" description="Multidrug resistance protein MdtA-like C-terminal permuted SH3" evidence="9">
    <location>
        <begin position="293"/>
        <end position="353"/>
    </location>
</feature>
<evidence type="ECO:0000313" key="10">
    <source>
        <dbReference type="EMBL" id="TET59360.1"/>
    </source>
</evidence>
<dbReference type="Gene3D" id="2.40.30.170">
    <property type="match status" value="1"/>
</dbReference>
<evidence type="ECO:0000259" key="8">
    <source>
        <dbReference type="Pfam" id="PF25954"/>
    </source>
</evidence>
<keyword evidence="6" id="KW-1133">Transmembrane helix</keyword>
<proteinExistence type="inferred from homology"/>
<sequence>MDILEKSRKKALGEEESQVKKRILWIVIVAIVAIGGITLASRFFFSNKEEPHPHESLVAVERGDIIRIVSATGFLSSQASEEVKFSKHGRIRAIIVQEGDYVKEGQILATLEDDQEKLSLLQAENSLKEAESELESARLSSPKNVVEKKERQLRERKLQLELRRKDLGDTLLKAPFSGRVSKIHVEKGEIISGEAVSASQKILRLIDTSILFAEVAVDEVDIRELRSGQRTEVTIDAYPDEIFSGKVVYIAPETTSSQGLVVVEVKIELEKADPRLKPGFTASADIMVEEARNALFLPVEAVNETEGGNFVMISKEGSPTMRKVTLGISDGTNVEIKKGLEEGETVLSSGLSRMIEFRRMQREAGQRGPRMRFPLPGSPPH</sequence>
<dbReference type="Pfam" id="PF25954">
    <property type="entry name" value="Beta-barrel_RND_2"/>
    <property type="match status" value="1"/>
</dbReference>
<feature type="domain" description="CusB-like beta-barrel" evidence="8">
    <location>
        <begin position="214"/>
        <end position="286"/>
    </location>
</feature>
<dbReference type="NCBIfam" id="TIGR01730">
    <property type="entry name" value="RND_mfp"/>
    <property type="match status" value="1"/>
</dbReference>
<dbReference type="InterPro" id="IPR006143">
    <property type="entry name" value="RND_pump_MFP"/>
</dbReference>
<dbReference type="InterPro" id="IPR058625">
    <property type="entry name" value="MdtA-like_BSH"/>
</dbReference>
<evidence type="ECO:0000256" key="4">
    <source>
        <dbReference type="SAM" id="Coils"/>
    </source>
</evidence>
<dbReference type="AlphaFoldDB" id="A0A523VX78"/>
<dbReference type="Gene3D" id="2.40.50.100">
    <property type="match status" value="1"/>
</dbReference>